<dbReference type="GO" id="GO:0031146">
    <property type="term" value="P:SCF-dependent proteasomal ubiquitin-dependent protein catabolic process"/>
    <property type="evidence" value="ECO:0007669"/>
    <property type="project" value="TreeGrafter"/>
</dbReference>
<keyword evidence="2" id="KW-1185">Reference proteome</keyword>
<evidence type="ECO:0000313" key="2">
    <source>
        <dbReference type="Proteomes" id="UP001212997"/>
    </source>
</evidence>
<evidence type="ECO:0008006" key="3">
    <source>
        <dbReference type="Google" id="ProtNLM"/>
    </source>
</evidence>
<dbReference type="InterPro" id="IPR032675">
    <property type="entry name" value="LRR_dom_sf"/>
</dbReference>
<dbReference type="EMBL" id="JANAWD010000531">
    <property type="protein sequence ID" value="KAJ3478200.1"/>
    <property type="molecule type" value="Genomic_DNA"/>
</dbReference>
<name>A0AAD5YEU6_9APHY</name>
<dbReference type="SUPFAM" id="SSF52047">
    <property type="entry name" value="RNI-like"/>
    <property type="match status" value="1"/>
</dbReference>
<proteinExistence type="predicted"/>
<reference evidence="1" key="1">
    <citation type="submission" date="2022-07" db="EMBL/GenBank/DDBJ databases">
        <title>Genome Sequence of Physisporinus lineatus.</title>
        <authorList>
            <person name="Buettner E."/>
        </authorList>
    </citation>
    <scope>NUCLEOTIDE SEQUENCE</scope>
    <source>
        <strain evidence="1">VT162</strain>
    </source>
</reference>
<dbReference type="GO" id="GO:0019005">
    <property type="term" value="C:SCF ubiquitin ligase complex"/>
    <property type="evidence" value="ECO:0007669"/>
    <property type="project" value="TreeGrafter"/>
</dbReference>
<accession>A0AAD5YEU6</accession>
<evidence type="ECO:0000313" key="1">
    <source>
        <dbReference type="EMBL" id="KAJ3478200.1"/>
    </source>
</evidence>
<organism evidence="1 2">
    <name type="scientific">Meripilus lineatus</name>
    <dbReference type="NCBI Taxonomy" id="2056292"/>
    <lineage>
        <taxon>Eukaryota</taxon>
        <taxon>Fungi</taxon>
        <taxon>Dikarya</taxon>
        <taxon>Basidiomycota</taxon>
        <taxon>Agaricomycotina</taxon>
        <taxon>Agaricomycetes</taxon>
        <taxon>Polyporales</taxon>
        <taxon>Meripilaceae</taxon>
        <taxon>Meripilus</taxon>
    </lineage>
</organism>
<comment type="caution">
    <text evidence="1">The sequence shown here is derived from an EMBL/GenBank/DDBJ whole genome shotgun (WGS) entry which is preliminary data.</text>
</comment>
<dbReference type="Proteomes" id="UP001212997">
    <property type="component" value="Unassembled WGS sequence"/>
</dbReference>
<sequence length="533" mass="60878">MVDSVSMKSRAHLFFECTDITNLIVNEIIDPGGTSKLSDNSQKDLVAFACVCSSTFDPALRVLWHKQRGLDNLMRTLPADAWKSECIGKVTVEHLFEEHGGDEEDDIGEETITRARLMENKRKVFSLTRPLSSFEWQRFDYYAAFIKHLVVGFTLTEWSPDVSWALQLHRYSLGRPLLPNLQEFVSVLREEVFFPVSVFLPPMLKNIELVDCKVLWTQAFLSYFLAVSPKVEYIRIRGFFTTSPEPIDIRPLLGCVHLRSLEISQLRVSVESALDLAQLPYLETLSLSFIRHPASQSPLPHHLNPYIFHRVKSLECTSSPEFLQAGRFPALQSITLKDGFRIRESLNALWKHCSPEILSSFMIDWNSSSDSNLTLEDIRKVFSFRSLERFDIRTPRCIWDDHALETIASACSGLRDLVIYATNSVDEDPDGFTLHGLIHLAKYCPQLRSLCLTIRFRTPPVSLSDIPGDVPSNVHIESIYLSETDIESSQCDTVAAFLSRLFPKLRHVDLPFYTESWASWKRVDELLEKLGAE</sequence>
<gene>
    <name evidence="1" type="ORF">NLI96_g9934</name>
</gene>
<protein>
    <recommendedName>
        <fullName evidence="3">F-box domain-containing protein</fullName>
    </recommendedName>
</protein>
<dbReference type="PANTHER" id="PTHR13318">
    <property type="entry name" value="PARTNER OF PAIRED, ISOFORM B-RELATED"/>
    <property type="match status" value="1"/>
</dbReference>
<dbReference type="Gene3D" id="3.80.10.10">
    <property type="entry name" value="Ribonuclease Inhibitor"/>
    <property type="match status" value="1"/>
</dbReference>
<dbReference type="AlphaFoldDB" id="A0AAD5YEU6"/>